<evidence type="ECO:0000256" key="6">
    <source>
        <dbReference type="ARBA" id="ARBA00023163"/>
    </source>
</evidence>
<feature type="compositionally biased region" description="Gly residues" evidence="10">
    <location>
        <begin position="580"/>
        <end position="609"/>
    </location>
</feature>
<feature type="binding site" evidence="9">
    <location>
        <position position="12"/>
    </location>
    <ligand>
        <name>Zn(2+)</name>
        <dbReference type="ChEBI" id="CHEBI:29105"/>
    </ligand>
</feature>
<feature type="binding site" evidence="9">
    <location>
        <position position="66"/>
    </location>
    <ligand>
        <name>Zn(2+)</name>
        <dbReference type="ChEBI" id="CHEBI:29105"/>
    </ligand>
</feature>
<evidence type="ECO:0000313" key="13">
    <source>
        <dbReference type="EMBL" id="KAJ8730210.1"/>
    </source>
</evidence>
<name>A0AAD7YWB6_MYTSE</name>
<feature type="region of interest" description="Disordered" evidence="10">
    <location>
        <begin position="552"/>
        <end position="610"/>
    </location>
</feature>
<dbReference type="Gene3D" id="3.30.50.10">
    <property type="entry name" value="Erythroid Transcription Factor GATA-1, subunit A"/>
    <property type="match status" value="1"/>
</dbReference>
<dbReference type="SMART" id="SM00868">
    <property type="entry name" value="zf-AD"/>
    <property type="match status" value="1"/>
</dbReference>
<dbReference type="PANTHER" id="PTHR10071">
    <property type="entry name" value="TRANSCRIPTION FACTOR GATA FAMILY MEMBER"/>
    <property type="match status" value="1"/>
</dbReference>
<feature type="region of interest" description="Disordered" evidence="10">
    <location>
        <begin position="415"/>
        <end position="515"/>
    </location>
</feature>
<dbReference type="GO" id="GO:0005634">
    <property type="term" value="C:nucleus"/>
    <property type="evidence" value="ECO:0007669"/>
    <property type="project" value="UniProtKB-SubCell"/>
</dbReference>
<keyword evidence="7" id="KW-0539">Nucleus</keyword>
<dbReference type="Proteomes" id="UP001231518">
    <property type="component" value="Chromosome 9"/>
</dbReference>
<dbReference type="GO" id="GO:0045165">
    <property type="term" value="P:cell fate commitment"/>
    <property type="evidence" value="ECO:0007669"/>
    <property type="project" value="TreeGrafter"/>
</dbReference>
<dbReference type="InterPro" id="IPR012934">
    <property type="entry name" value="Znf_AD"/>
</dbReference>
<dbReference type="PROSITE" id="PS51915">
    <property type="entry name" value="ZAD"/>
    <property type="match status" value="1"/>
</dbReference>
<dbReference type="FunFam" id="3.30.50.10:FF:000002">
    <property type="entry name" value="Gata transcription factor gatad"/>
    <property type="match status" value="1"/>
</dbReference>
<dbReference type="Pfam" id="PF07776">
    <property type="entry name" value="zf-AD"/>
    <property type="match status" value="1"/>
</dbReference>
<organism evidence="13 14">
    <name type="scientific">Mythimna separata</name>
    <name type="common">Oriental armyworm</name>
    <name type="synonym">Pseudaletia separata</name>
    <dbReference type="NCBI Taxonomy" id="271217"/>
    <lineage>
        <taxon>Eukaryota</taxon>
        <taxon>Metazoa</taxon>
        <taxon>Ecdysozoa</taxon>
        <taxon>Arthropoda</taxon>
        <taxon>Hexapoda</taxon>
        <taxon>Insecta</taxon>
        <taxon>Pterygota</taxon>
        <taxon>Neoptera</taxon>
        <taxon>Endopterygota</taxon>
        <taxon>Lepidoptera</taxon>
        <taxon>Glossata</taxon>
        <taxon>Ditrysia</taxon>
        <taxon>Noctuoidea</taxon>
        <taxon>Noctuidae</taxon>
        <taxon>Noctuinae</taxon>
        <taxon>Hadenini</taxon>
        <taxon>Mythimna</taxon>
    </lineage>
</organism>
<evidence type="ECO:0000256" key="2">
    <source>
        <dbReference type="ARBA" id="ARBA00022723"/>
    </source>
</evidence>
<evidence type="ECO:0000313" key="14">
    <source>
        <dbReference type="Proteomes" id="UP001231518"/>
    </source>
</evidence>
<keyword evidence="4 9" id="KW-0862">Zinc</keyword>
<proteinExistence type="predicted"/>
<dbReference type="SUPFAM" id="SSF57716">
    <property type="entry name" value="Glucocorticoid receptor-like (DNA-binding domain)"/>
    <property type="match status" value="2"/>
</dbReference>
<evidence type="ECO:0000256" key="4">
    <source>
        <dbReference type="ARBA" id="ARBA00022833"/>
    </source>
</evidence>
<dbReference type="InterPro" id="IPR000679">
    <property type="entry name" value="Znf_GATA"/>
</dbReference>
<feature type="domain" description="ZAD" evidence="12">
    <location>
        <begin position="10"/>
        <end position="90"/>
    </location>
</feature>
<evidence type="ECO:0000256" key="3">
    <source>
        <dbReference type="ARBA" id="ARBA00022771"/>
    </source>
</evidence>
<feature type="binding site" evidence="9">
    <location>
        <position position="15"/>
    </location>
    <ligand>
        <name>Zn(2+)</name>
        <dbReference type="ChEBI" id="CHEBI:29105"/>
    </ligand>
</feature>
<evidence type="ECO:0000256" key="1">
    <source>
        <dbReference type="ARBA" id="ARBA00004123"/>
    </source>
</evidence>
<keyword evidence="3 8" id="KW-0863">Zinc-finger</keyword>
<dbReference type="PANTHER" id="PTHR10071:SF337">
    <property type="entry name" value="GATA-BINDING FACTOR A"/>
    <property type="match status" value="1"/>
</dbReference>
<evidence type="ECO:0000259" key="11">
    <source>
        <dbReference type="PROSITE" id="PS50114"/>
    </source>
</evidence>
<feature type="binding site" evidence="9">
    <location>
        <position position="63"/>
    </location>
    <ligand>
        <name>Zn(2+)</name>
        <dbReference type="ChEBI" id="CHEBI:29105"/>
    </ligand>
</feature>
<dbReference type="GO" id="GO:0000978">
    <property type="term" value="F:RNA polymerase II cis-regulatory region sequence-specific DNA binding"/>
    <property type="evidence" value="ECO:0007669"/>
    <property type="project" value="TreeGrafter"/>
</dbReference>
<comment type="subcellular location">
    <subcellularLocation>
        <location evidence="1">Nucleus</location>
    </subcellularLocation>
</comment>
<evidence type="ECO:0000256" key="10">
    <source>
        <dbReference type="SAM" id="MobiDB-lite"/>
    </source>
</evidence>
<feature type="compositionally biased region" description="Polar residues" evidence="10">
    <location>
        <begin position="415"/>
        <end position="437"/>
    </location>
</feature>
<gene>
    <name evidence="13" type="ORF">PYW07_017248</name>
</gene>
<dbReference type="CDD" id="cd00202">
    <property type="entry name" value="ZnF_GATA"/>
    <property type="match status" value="1"/>
</dbReference>
<feature type="compositionally biased region" description="Polar residues" evidence="10">
    <location>
        <begin position="326"/>
        <end position="341"/>
    </location>
</feature>
<dbReference type="AlphaFoldDB" id="A0AAD7YWB6"/>
<evidence type="ECO:0000256" key="7">
    <source>
        <dbReference type="ARBA" id="ARBA00023242"/>
    </source>
</evidence>
<dbReference type="Gene3D" id="3.40.1800.20">
    <property type="match status" value="1"/>
</dbReference>
<dbReference type="InterPro" id="IPR039355">
    <property type="entry name" value="Transcription_factor_GATA"/>
</dbReference>
<keyword evidence="6" id="KW-0804">Transcription</keyword>
<dbReference type="PRINTS" id="PR00619">
    <property type="entry name" value="GATAZNFINGER"/>
</dbReference>
<feature type="region of interest" description="Disordered" evidence="10">
    <location>
        <begin position="323"/>
        <end position="383"/>
    </location>
</feature>
<dbReference type="EMBL" id="JARGEI010000006">
    <property type="protein sequence ID" value="KAJ8730210.1"/>
    <property type="molecule type" value="Genomic_DNA"/>
</dbReference>
<dbReference type="GO" id="GO:0045944">
    <property type="term" value="P:positive regulation of transcription by RNA polymerase II"/>
    <property type="evidence" value="ECO:0007669"/>
    <property type="project" value="TreeGrafter"/>
</dbReference>
<comment type="caution">
    <text evidence="13">The sequence shown here is derived from an EMBL/GenBank/DDBJ whole genome shotgun (WGS) entry which is preliminary data.</text>
</comment>
<keyword evidence="2 9" id="KW-0479">Metal-binding</keyword>
<evidence type="ECO:0000256" key="5">
    <source>
        <dbReference type="ARBA" id="ARBA00023015"/>
    </source>
</evidence>
<keyword evidence="14" id="KW-1185">Reference proteome</keyword>
<feature type="compositionally biased region" description="Basic residues" evidence="10">
    <location>
        <begin position="560"/>
        <end position="578"/>
    </location>
</feature>
<feature type="compositionally biased region" description="Polar residues" evidence="10">
    <location>
        <begin position="476"/>
        <end position="498"/>
    </location>
</feature>
<reference evidence="13" key="1">
    <citation type="submission" date="2023-03" db="EMBL/GenBank/DDBJ databases">
        <title>Chromosome-level genomes of two armyworms, Mythimna separata and Mythimna loreyi, provide insights into the biosynthesis and reception of sex pheromones.</title>
        <authorList>
            <person name="Zhao H."/>
        </authorList>
    </citation>
    <scope>NUCLEOTIDE SEQUENCE</scope>
    <source>
        <strain evidence="13">BeijingLab</strain>
        <tissue evidence="13">Pupa</tissue>
    </source>
</reference>
<dbReference type="Pfam" id="PF00320">
    <property type="entry name" value="GATA"/>
    <property type="match status" value="1"/>
</dbReference>
<dbReference type="InterPro" id="IPR013088">
    <property type="entry name" value="Znf_NHR/GATA"/>
</dbReference>
<feature type="compositionally biased region" description="Polar residues" evidence="10">
    <location>
        <begin position="349"/>
        <end position="370"/>
    </location>
</feature>
<dbReference type="SMART" id="SM00401">
    <property type="entry name" value="ZnF_GATA"/>
    <property type="match status" value="1"/>
</dbReference>
<dbReference type="GO" id="GO:0008270">
    <property type="term" value="F:zinc ion binding"/>
    <property type="evidence" value="ECO:0007669"/>
    <property type="project" value="UniProtKB-UniRule"/>
</dbReference>
<feature type="domain" description="GATA-type" evidence="11">
    <location>
        <begin position="508"/>
        <end position="561"/>
    </location>
</feature>
<dbReference type="GO" id="GO:0000122">
    <property type="term" value="P:negative regulation of transcription by RNA polymerase II"/>
    <property type="evidence" value="ECO:0007669"/>
    <property type="project" value="TreeGrafter"/>
</dbReference>
<accession>A0AAD7YWB6</accession>
<dbReference type="PROSITE" id="PS00344">
    <property type="entry name" value="GATA_ZN_FINGER_1"/>
    <property type="match status" value="1"/>
</dbReference>
<evidence type="ECO:0000256" key="8">
    <source>
        <dbReference type="PROSITE-ProRule" id="PRU00094"/>
    </source>
</evidence>
<sequence length="672" mass="73542">MCNLPPKFHSVCRLCLSFCGDNCSDVKLPIFDRDKDKSRLSEMIMANLSIMVSPDDPLPQVVCGGCAHKLDEFHTFRELSHKSERLLEQFVQYANSLSGPKEEILNITAAKLEEIIKPLSDNEYEHELKNKYAEIGSPDSTEEMKNLESRQAAVTLLQIKNYDPSKYAVKQEDEPHIMFNSVQSLPPSDRAREVMHCNTVIDIISKAVAVAQRENEESQKYPPNYTGVIDRTHAASAGDGYAHEYADETYAYAPQAAASPASNDDHDNKEMDLSLYSSVKNEPHDQPDQQEHTNTYFHGALTHKTNFVDEYKQHVFGRAKMKTTKENSSVYEDCSRSSSGSDPDRLQMDISQMSQDDPEETQSARSTQSSPQPPMEHEQDKESLWQALHRQNGRSGEATQLLRRLINSKQLGMTVSPLRTSASPLSSTMQQPNNGAVSPNGEWHSSGRGSGVAGTARRKQSFPARAQPLMAVDPPATNTQWPQTTSENQEPPEASSTPGGTGSARSAPRVELSCSNCGTHTTTIWRRDARGEMVCNACGLYFKLHGVPRPTAMRRDTIHTRRRRPRHDGKHTKSKSRRSTGGGGGGGGGGSGGGGGACSPGSGAGSGGEGAEEAVLAALRRQLQPHLLAALHAHNTRTQRPRTDQVGINAPEYDEAPLNLVASHVAAAEESH</sequence>
<dbReference type="GO" id="GO:0000981">
    <property type="term" value="F:DNA-binding transcription factor activity, RNA polymerase II-specific"/>
    <property type="evidence" value="ECO:0007669"/>
    <property type="project" value="TreeGrafter"/>
</dbReference>
<protein>
    <submittedName>
        <fullName evidence="13">Uncharacterized protein</fullName>
    </submittedName>
</protein>
<dbReference type="PROSITE" id="PS50114">
    <property type="entry name" value="GATA_ZN_FINGER_2"/>
    <property type="match status" value="1"/>
</dbReference>
<keyword evidence="5" id="KW-0805">Transcription regulation</keyword>
<evidence type="ECO:0000259" key="12">
    <source>
        <dbReference type="PROSITE" id="PS51915"/>
    </source>
</evidence>
<evidence type="ECO:0000256" key="9">
    <source>
        <dbReference type="PROSITE-ProRule" id="PRU01263"/>
    </source>
</evidence>